<proteinExistence type="predicted"/>
<dbReference type="EMBL" id="OX465080">
    <property type="protein sequence ID" value="CAI9280009.1"/>
    <property type="molecule type" value="Genomic_DNA"/>
</dbReference>
<protein>
    <submittedName>
        <fullName evidence="1">Uncharacterized protein</fullName>
    </submittedName>
</protein>
<name>A0AA35YTZ0_LACSI</name>
<dbReference type="Proteomes" id="UP001177003">
    <property type="component" value="Chromosome 4"/>
</dbReference>
<keyword evidence="2" id="KW-1185">Reference proteome</keyword>
<evidence type="ECO:0000313" key="2">
    <source>
        <dbReference type="Proteomes" id="UP001177003"/>
    </source>
</evidence>
<evidence type="ECO:0000313" key="1">
    <source>
        <dbReference type="EMBL" id="CAI9280009.1"/>
    </source>
</evidence>
<reference evidence="1" key="1">
    <citation type="submission" date="2023-04" db="EMBL/GenBank/DDBJ databases">
        <authorList>
            <person name="Vijverberg K."/>
            <person name="Xiong W."/>
            <person name="Schranz E."/>
        </authorList>
    </citation>
    <scope>NUCLEOTIDE SEQUENCE</scope>
</reference>
<accession>A0AA35YTZ0</accession>
<gene>
    <name evidence="1" type="ORF">LSALG_LOCUS19780</name>
</gene>
<dbReference type="AlphaFoldDB" id="A0AA35YTZ0"/>
<organism evidence="1 2">
    <name type="scientific">Lactuca saligna</name>
    <name type="common">Willowleaf lettuce</name>
    <dbReference type="NCBI Taxonomy" id="75948"/>
    <lineage>
        <taxon>Eukaryota</taxon>
        <taxon>Viridiplantae</taxon>
        <taxon>Streptophyta</taxon>
        <taxon>Embryophyta</taxon>
        <taxon>Tracheophyta</taxon>
        <taxon>Spermatophyta</taxon>
        <taxon>Magnoliopsida</taxon>
        <taxon>eudicotyledons</taxon>
        <taxon>Gunneridae</taxon>
        <taxon>Pentapetalae</taxon>
        <taxon>asterids</taxon>
        <taxon>campanulids</taxon>
        <taxon>Asterales</taxon>
        <taxon>Asteraceae</taxon>
        <taxon>Cichorioideae</taxon>
        <taxon>Cichorieae</taxon>
        <taxon>Lactucinae</taxon>
        <taxon>Lactuca</taxon>
    </lineage>
</organism>
<sequence>MIRSSSPKANKAALLDLLNLAIKDETFLLLKNYISKNCGLAVFLRQDAILATETKHKIRKVDPTLDMEAAEGDNYTHILVALNVYLGKQFAVQCGILEHLVSRLDILNSLYRVVSLLMKSIGWQGGSILALEMLKRVVVAGNRA</sequence>